<feature type="transmembrane region" description="Helical" evidence="7">
    <location>
        <begin position="113"/>
        <end position="135"/>
    </location>
</feature>
<evidence type="ECO:0000256" key="1">
    <source>
        <dbReference type="ARBA" id="ARBA00004651"/>
    </source>
</evidence>
<dbReference type="EMBL" id="CP113089">
    <property type="protein sequence ID" value="WAB82648.1"/>
    <property type="molecule type" value="Genomic_DNA"/>
</dbReference>
<keyword evidence="6 7" id="KW-0472">Membrane</keyword>
<comment type="subcellular location">
    <subcellularLocation>
        <location evidence="1">Cell membrane</location>
        <topology evidence="1">Multi-pass membrane protein</topology>
    </subcellularLocation>
</comment>
<dbReference type="InterPro" id="IPR050882">
    <property type="entry name" value="Prepilin_peptidase/N-MTase"/>
</dbReference>
<feature type="transmembrane region" description="Helical" evidence="7">
    <location>
        <begin position="147"/>
        <end position="169"/>
    </location>
</feature>
<feature type="transmembrane region" description="Helical" evidence="7">
    <location>
        <begin position="82"/>
        <end position="101"/>
    </location>
</feature>
<dbReference type="InterPro" id="IPR000045">
    <property type="entry name" value="Prepilin_IV_endopep_pep"/>
</dbReference>
<dbReference type="PANTHER" id="PTHR30487:SF0">
    <property type="entry name" value="PREPILIN LEADER PEPTIDASE_N-METHYLTRANSFERASE-RELATED"/>
    <property type="match status" value="1"/>
</dbReference>
<feature type="transmembrane region" description="Helical" evidence="7">
    <location>
        <begin position="6"/>
        <end position="30"/>
    </location>
</feature>
<protein>
    <submittedName>
        <fullName evidence="10">Prepilin peptidase</fullName>
    </submittedName>
</protein>
<dbReference type="Gene3D" id="1.20.120.1220">
    <property type="match status" value="1"/>
</dbReference>
<feature type="transmembrane region" description="Helical" evidence="7">
    <location>
        <begin position="223"/>
        <end position="241"/>
    </location>
</feature>
<evidence type="ECO:0000259" key="9">
    <source>
        <dbReference type="Pfam" id="PF06750"/>
    </source>
</evidence>
<evidence type="ECO:0000313" key="11">
    <source>
        <dbReference type="Proteomes" id="UP001164706"/>
    </source>
</evidence>
<evidence type="ECO:0000313" key="10">
    <source>
        <dbReference type="EMBL" id="WAB82648.1"/>
    </source>
</evidence>
<evidence type="ECO:0000256" key="7">
    <source>
        <dbReference type="SAM" id="Phobius"/>
    </source>
</evidence>
<keyword evidence="5 7" id="KW-1133">Transmembrane helix</keyword>
<evidence type="ECO:0000256" key="6">
    <source>
        <dbReference type="ARBA" id="ARBA00023136"/>
    </source>
</evidence>
<dbReference type="Proteomes" id="UP001164706">
    <property type="component" value="Chromosome"/>
</dbReference>
<feature type="transmembrane region" description="Helical" evidence="7">
    <location>
        <begin position="175"/>
        <end position="192"/>
    </location>
</feature>
<evidence type="ECO:0000259" key="8">
    <source>
        <dbReference type="Pfam" id="PF01478"/>
    </source>
</evidence>
<keyword evidence="11" id="KW-1185">Reference proteome</keyword>
<evidence type="ECO:0000256" key="3">
    <source>
        <dbReference type="ARBA" id="ARBA00022475"/>
    </source>
</evidence>
<dbReference type="AlphaFoldDB" id="A0A9E8MMZ2"/>
<evidence type="ECO:0000256" key="4">
    <source>
        <dbReference type="ARBA" id="ARBA00022692"/>
    </source>
</evidence>
<dbReference type="Pfam" id="PF01478">
    <property type="entry name" value="Peptidase_A24"/>
    <property type="match status" value="1"/>
</dbReference>
<dbReference type="InterPro" id="IPR010627">
    <property type="entry name" value="Prepilin_pept_A24_N"/>
</dbReference>
<organism evidence="10 11">
    <name type="scientific">Microcella daejeonensis</name>
    <dbReference type="NCBI Taxonomy" id="2994971"/>
    <lineage>
        <taxon>Bacteria</taxon>
        <taxon>Bacillati</taxon>
        <taxon>Actinomycetota</taxon>
        <taxon>Actinomycetes</taxon>
        <taxon>Micrococcales</taxon>
        <taxon>Microbacteriaceae</taxon>
        <taxon>Microcella</taxon>
    </lineage>
</organism>
<feature type="transmembrane region" description="Helical" evidence="7">
    <location>
        <begin position="199"/>
        <end position="217"/>
    </location>
</feature>
<dbReference type="KEGG" id="mdb:OVN18_06520"/>
<gene>
    <name evidence="10" type="ORF">OVN18_06520</name>
</gene>
<proteinExistence type="inferred from homology"/>
<name>A0A9E8MMZ2_9MICO</name>
<feature type="domain" description="Prepilin peptidase A24 N-terminal" evidence="9">
    <location>
        <begin position="17"/>
        <end position="99"/>
    </location>
</feature>
<dbReference type="PANTHER" id="PTHR30487">
    <property type="entry name" value="TYPE 4 PREPILIN-LIKE PROTEINS LEADER PEPTIDE-PROCESSING ENZYME"/>
    <property type="match status" value="1"/>
</dbReference>
<accession>A0A9E8MMZ2</accession>
<evidence type="ECO:0000256" key="5">
    <source>
        <dbReference type="ARBA" id="ARBA00022989"/>
    </source>
</evidence>
<dbReference type="RefSeq" id="WP_267738830.1">
    <property type="nucleotide sequence ID" value="NZ_CP113089.1"/>
</dbReference>
<dbReference type="Pfam" id="PF06750">
    <property type="entry name" value="A24_N_bact"/>
    <property type="match status" value="1"/>
</dbReference>
<comment type="similarity">
    <text evidence="2">Belongs to the peptidase A24 family.</text>
</comment>
<keyword evidence="3" id="KW-1003">Cell membrane</keyword>
<dbReference type="GO" id="GO:0005886">
    <property type="term" value="C:plasma membrane"/>
    <property type="evidence" value="ECO:0007669"/>
    <property type="project" value="UniProtKB-SubCell"/>
</dbReference>
<sequence>MTDLLALLPLLVALIGVLGLLIGSFLNVVIHRVPRGESVVSPPSSCPGCGERIAAYDNVPVLSWLVLRAKCRRCGERISARYPLVEAATGVAFAGVALVFLPPALEATTTPDALAAIAQLLAFLVLAGSAVALAAIDLDTHRLPNPIVYSTGIAGLVLLALAVLGDAQAGDLGRALAGAGILFAFYLALALARPGGMGLGDVKLAAVLGLYLGWVGWGALAVGAFAAFLIGGIVGLLLIAVRRARRGTGIPFGPWMLAGAWIGIVAGEPLFTGYLDAVGLV</sequence>
<dbReference type="GO" id="GO:0004190">
    <property type="term" value="F:aspartic-type endopeptidase activity"/>
    <property type="evidence" value="ECO:0007669"/>
    <property type="project" value="InterPro"/>
</dbReference>
<feature type="domain" description="Prepilin type IV endopeptidase peptidase" evidence="8">
    <location>
        <begin position="124"/>
        <end position="236"/>
    </location>
</feature>
<feature type="transmembrane region" description="Helical" evidence="7">
    <location>
        <begin position="253"/>
        <end position="275"/>
    </location>
</feature>
<reference evidence="10" key="1">
    <citation type="submission" date="2022-11" db="EMBL/GenBank/DDBJ databases">
        <title>Description of Microcella daejonensis nov. sp, isolated from riverside soil.</title>
        <authorList>
            <person name="Molina K.M."/>
            <person name="Kim S.B."/>
        </authorList>
    </citation>
    <scope>NUCLEOTIDE SEQUENCE</scope>
    <source>
        <strain evidence="10">MMS21-STM12</strain>
    </source>
</reference>
<evidence type="ECO:0000256" key="2">
    <source>
        <dbReference type="ARBA" id="ARBA00005801"/>
    </source>
</evidence>
<keyword evidence="4 7" id="KW-0812">Transmembrane</keyword>
<dbReference type="GO" id="GO:0006465">
    <property type="term" value="P:signal peptide processing"/>
    <property type="evidence" value="ECO:0007669"/>
    <property type="project" value="TreeGrafter"/>
</dbReference>